<evidence type="ECO:0008006" key="5">
    <source>
        <dbReference type="Google" id="ProtNLM"/>
    </source>
</evidence>
<keyword evidence="4" id="KW-1185">Reference proteome</keyword>
<dbReference type="SUPFAM" id="SSF49478">
    <property type="entry name" value="Cna protein B-type domain"/>
    <property type="match status" value="1"/>
</dbReference>
<feature type="compositionally biased region" description="Low complexity" evidence="1">
    <location>
        <begin position="307"/>
        <end position="336"/>
    </location>
</feature>
<name>A0A2S8SX03_9BACT</name>
<accession>A0A2S8SX03</accession>
<evidence type="ECO:0000256" key="1">
    <source>
        <dbReference type="SAM" id="MobiDB-lite"/>
    </source>
</evidence>
<dbReference type="EMBL" id="NIGF01000001">
    <property type="protein sequence ID" value="PQV65327.1"/>
    <property type="molecule type" value="Genomic_DNA"/>
</dbReference>
<dbReference type="Proteomes" id="UP000237684">
    <property type="component" value="Unassembled WGS sequence"/>
</dbReference>
<keyword evidence="2" id="KW-0732">Signal</keyword>
<dbReference type="AlphaFoldDB" id="A0A2S8SX03"/>
<comment type="caution">
    <text evidence="3">The sequence shown here is derived from an EMBL/GenBank/DDBJ whole genome shotgun (WGS) entry which is preliminary data.</text>
</comment>
<dbReference type="InParanoid" id="A0A2S8SX03"/>
<evidence type="ECO:0000313" key="3">
    <source>
        <dbReference type="EMBL" id="PQV65327.1"/>
    </source>
</evidence>
<feature type="chain" id="PRO_5015683948" description="Carboxypeptidase regulatory-like domain-containing protein" evidence="2">
    <location>
        <begin position="32"/>
        <end position="345"/>
    </location>
</feature>
<feature type="signal peptide" evidence="2">
    <location>
        <begin position="1"/>
        <end position="31"/>
    </location>
</feature>
<proteinExistence type="predicted"/>
<organism evidence="3 4">
    <name type="scientific">Abditibacterium utsteinense</name>
    <dbReference type="NCBI Taxonomy" id="1960156"/>
    <lineage>
        <taxon>Bacteria</taxon>
        <taxon>Pseudomonadati</taxon>
        <taxon>Abditibacteriota</taxon>
        <taxon>Abditibacteriia</taxon>
        <taxon>Abditibacteriales</taxon>
        <taxon>Abditibacteriaceae</taxon>
        <taxon>Abditibacterium</taxon>
    </lineage>
</organism>
<reference evidence="3 4" key="1">
    <citation type="journal article" date="2018" name="Syst. Appl. Microbiol.">
        <title>Abditibacterium utsteinense sp. nov., the first cultivated member of candidate phylum FBP, isolated from ice-free Antarctic soil samples.</title>
        <authorList>
            <person name="Tahon G."/>
            <person name="Tytgat B."/>
            <person name="Lebbe L."/>
            <person name="Carlier A."/>
            <person name="Willems A."/>
        </authorList>
    </citation>
    <scope>NUCLEOTIDE SEQUENCE [LARGE SCALE GENOMIC DNA]</scope>
    <source>
        <strain evidence="3 4">LMG 29911</strain>
    </source>
</reference>
<evidence type="ECO:0000313" key="4">
    <source>
        <dbReference type="Proteomes" id="UP000237684"/>
    </source>
</evidence>
<gene>
    <name evidence="3" type="ORF">B1R32_10166</name>
</gene>
<evidence type="ECO:0000256" key="2">
    <source>
        <dbReference type="SAM" id="SignalP"/>
    </source>
</evidence>
<sequence length="345" mass="34211">MFLKVSKIKASTLCASSALLVLGGFMSINLAGCGGGGGGGNGGFGSPTATPAAQNITFRLQRQDGAASNGGTVTLTPAVGTGTLRATADTSGIATIPTVPPGVYTVSFTVVGSTGTVLSTTSSTVTITRASSQTFLLLQDQGTGSTGSFAVSGTIRLNPGVSATPSATASATPRVTATVSSTPSATATVTATPTDPRSISNCSASSEPITGSLLVEVIDLDASKGRPIIAQLRRSGADTNRGLYTIFLPYKPAAFQVRVGQFDVSGARFAGLSAASNFNGATTVGGVPTVRPLDVCVNLNGITPQFPRATATPGATATSTPRPVTTPQPGTTTQPGTTPPPVTTA</sequence>
<feature type="region of interest" description="Disordered" evidence="1">
    <location>
        <begin position="306"/>
        <end position="345"/>
    </location>
</feature>
<protein>
    <recommendedName>
        <fullName evidence="5">Carboxypeptidase regulatory-like domain-containing protein</fullName>
    </recommendedName>
</protein>